<dbReference type="Pfam" id="PF05056">
    <property type="entry name" value="DUF674"/>
    <property type="match status" value="1"/>
</dbReference>
<gene>
    <name evidence="1" type="ORF">LWI28_021203</name>
</gene>
<dbReference type="EMBL" id="JAJSOW010000003">
    <property type="protein sequence ID" value="KAI9196121.1"/>
    <property type="molecule type" value="Genomic_DNA"/>
</dbReference>
<evidence type="ECO:0000313" key="2">
    <source>
        <dbReference type="Proteomes" id="UP001064489"/>
    </source>
</evidence>
<proteinExistence type="predicted"/>
<dbReference type="InterPro" id="IPR007750">
    <property type="entry name" value="DUF674"/>
</dbReference>
<reference evidence="1" key="1">
    <citation type="journal article" date="2022" name="Plant J.">
        <title>Strategies of tolerance reflected in two North American maple genomes.</title>
        <authorList>
            <person name="McEvoy S.L."/>
            <person name="Sezen U.U."/>
            <person name="Trouern-Trend A."/>
            <person name="McMahon S.M."/>
            <person name="Schaberg P.G."/>
            <person name="Yang J."/>
            <person name="Wegrzyn J.L."/>
            <person name="Swenson N.G."/>
        </authorList>
    </citation>
    <scope>NUCLEOTIDE SEQUENCE</scope>
    <source>
        <strain evidence="1">91603</strain>
    </source>
</reference>
<dbReference type="PANTHER" id="PTHR33103:SF27">
    <property type="entry name" value="OS04G0594700 PROTEIN"/>
    <property type="match status" value="1"/>
</dbReference>
<sequence>MAEKPVESISLKALVDKENNRVIFAEANEDFVDIVLSFLTMPMGTIIRLIRSSSCSSSSNPPQTLGIGCMNNLYESLENLDVKRLQTTACKAMLLLPRNAAVAEYQRLKLKFDDEVDESYRYYICHTHDEVLCSHKRICQFRSGFCVCGRHIFRKVYLNPNPRHEKHKERVKGVFVKGPTCLIISDELEIMPASIESSLSLFSKLGVTDGTTTEERNLNIGVDEVLTLLKCSLLSKMPLTETLLKHNPVPELGRVDFDQGSYVKSRMKKPTSNVNGKIRVKLMVSKSKNIVCFAEASEDFVSLLFSFLTVPLGCIVKEMHNGTSKGCITHLYNSVDKLDAKQYLKSFEHKEMLLSPKLAPNFSYENHPLGIEESKHPPYYFVKMKNYVQYLSPDETFMSSLGETVSTLTFMDPKCRIKEATSRGFVIGPANFTVTDNLVVTPISPVSCLLLLNKLKVPFSDIEEHFVHVGTEEAIRLLVASFMSESALTNTFLRVPNPEY</sequence>
<evidence type="ECO:0008006" key="3">
    <source>
        <dbReference type="Google" id="ProtNLM"/>
    </source>
</evidence>
<reference evidence="1" key="2">
    <citation type="submission" date="2023-02" db="EMBL/GenBank/DDBJ databases">
        <authorList>
            <person name="Swenson N.G."/>
            <person name="Wegrzyn J.L."/>
            <person name="Mcevoy S.L."/>
        </authorList>
    </citation>
    <scope>NUCLEOTIDE SEQUENCE</scope>
    <source>
        <strain evidence="1">91603</strain>
        <tissue evidence="1">Leaf</tissue>
    </source>
</reference>
<dbReference type="AlphaFoldDB" id="A0AAD5P3S4"/>
<comment type="caution">
    <text evidence="1">The sequence shown here is derived from an EMBL/GenBank/DDBJ whole genome shotgun (WGS) entry which is preliminary data.</text>
</comment>
<protein>
    <recommendedName>
        <fullName evidence="3">DUF674 family protein</fullName>
    </recommendedName>
</protein>
<evidence type="ECO:0000313" key="1">
    <source>
        <dbReference type="EMBL" id="KAI9196121.1"/>
    </source>
</evidence>
<organism evidence="1 2">
    <name type="scientific">Acer negundo</name>
    <name type="common">Box elder</name>
    <dbReference type="NCBI Taxonomy" id="4023"/>
    <lineage>
        <taxon>Eukaryota</taxon>
        <taxon>Viridiplantae</taxon>
        <taxon>Streptophyta</taxon>
        <taxon>Embryophyta</taxon>
        <taxon>Tracheophyta</taxon>
        <taxon>Spermatophyta</taxon>
        <taxon>Magnoliopsida</taxon>
        <taxon>eudicotyledons</taxon>
        <taxon>Gunneridae</taxon>
        <taxon>Pentapetalae</taxon>
        <taxon>rosids</taxon>
        <taxon>malvids</taxon>
        <taxon>Sapindales</taxon>
        <taxon>Sapindaceae</taxon>
        <taxon>Hippocastanoideae</taxon>
        <taxon>Acereae</taxon>
        <taxon>Acer</taxon>
    </lineage>
</organism>
<dbReference type="Proteomes" id="UP001064489">
    <property type="component" value="Chromosome 1"/>
</dbReference>
<keyword evidence="2" id="KW-1185">Reference proteome</keyword>
<accession>A0AAD5P3S4</accession>
<name>A0AAD5P3S4_ACENE</name>
<dbReference type="PANTHER" id="PTHR33103">
    <property type="entry name" value="OS01G0153900 PROTEIN"/>
    <property type="match status" value="1"/>
</dbReference>